<gene>
    <name evidence="10" type="ORF">PHPALM_1020</name>
</gene>
<evidence type="ECO:0000256" key="8">
    <source>
        <dbReference type="ARBA" id="ARBA00022918"/>
    </source>
</evidence>
<dbReference type="PANTHER" id="PTHR33064:SF37">
    <property type="entry name" value="RIBONUCLEASE H"/>
    <property type="match status" value="1"/>
</dbReference>
<evidence type="ECO:0000256" key="5">
    <source>
        <dbReference type="ARBA" id="ARBA00022750"/>
    </source>
</evidence>
<dbReference type="GO" id="GO:0004190">
    <property type="term" value="F:aspartic-type endopeptidase activity"/>
    <property type="evidence" value="ECO:0007669"/>
    <property type="project" value="UniProtKB-KW"/>
</dbReference>
<dbReference type="GO" id="GO:0006508">
    <property type="term" value="P:proteolysis"/>
    <property type="evidence" value="ECO:0007669"/>
    <property type="project" value="UniProtKB-KW"/>
</dbReference>
<sequence length="274" mass="31159">MARERVNSPEGDMFPCGEPDLSVLTPAFTRRSFVDDICFGGATFDEWLETLDRLLTRLAECRISPKVDFLSHKVTSEGIRADPKKNSCNSRAPIPEIKERNTSIPRDIELLRFIQNLAVYGAVLNQLKDSDFDGNKDLLAAQAAFAELKVEWPLRQFYAISTRLKSTLMQIHDDKLHPVRFCGRVLKENEVNYHPAEKELLKICHTVLEGKALHVYTRFSTLEWVFQSTSLYGRAVSFTVLLSPYHLKIKRVLSNASVAIESAAELYSRITCSY</sequence>
<evidence type="ECO:0000256" key="3">
    <source>
        <dbReference type="ARBA" id="ARBA00022695"/>
    </source>
</evidence>
<dbReference type="InterPro" id="IPR051320">
    <property type="entry name" value="Viral_Replic_Matur_Polypro"/>
</dbReference>
<dbReference type="PANTHER" id="PTHR33064">
    <property type="entry name" value="POL PROTEIN"/>
    <property type="match status" value="1"/>
</dbReference>
<keyword evidence="8" id="KW-0695">RNA-directed DNA polymerase</keyword>
<keyword evidence="5" id="KW-0064">Aspartyl protease</keyword>
<reference evidence="10 11" key="1">
    <citation type="journal article" date="2017" name="Genome Biol. Evol.">
        <title>Phytophthora megakarya and P. palmivora, closely related causal agents of cacao black pod rot, underwent increases in genome sizes and gene numbers by different mechanisms.</title>
        <authorList>
            <person name="Ali S.S."/>
            <person name="Shao J."/>
            <person name="Lary D.J."/>
            <person name="Kronmiller B."/>
            <person name="Shen D."/>
            <person name="Strem M.D."/>
            <person name="Amoako-Attah I."/>
            <person name="Akrofi A.Y."/>
            <person name="Begoude B.A."/>
            <person name="Ten Hoopen G.M."/>
            <person name="Coulibaly K."/>
            <person name="Kebe B.I."/>
            <person name="Melnick R.L."/>
            <person name="Guiltinan M.J."/>
            <person name="Tyler B.M."/>
            <person name="Meinhardt L.W."/>
            <person name="Bailey B.A."/>
        </authorList>
    </citation>
    <scope>NUCLEOTIDE SEQUENCE [LARGE SCALE GENOMIC DNA]</scope>
    <source>
        <strain evidence="11">sbr112.9</strain>
    </source>
</reference>
<dbReference type="InterPro" id="IPR043502">
    <property type="entry name" value="DNA/RNA_pol_sf"/>
</dbReference>
<evidence type="ECO:0000259" key="9">
    <source>
        <dbReference type="Pfam" id="PF17917"/>
    </source>
</evidence>
<evidence type="ECO:0000256" key="4">
    <source>
        <dbReference type="ARBA" id="ARBA00022722"/>
    </source>
</evidence>
<dbReference type="AlphaFoldDB" id="A0A2P4YTC9"/>
<name>A0A2P4YTC9_9STRA</name>
<keyword evidence="3" id="KW-0548">Nucleotidyltransferase</keyword>
<dbReference type="OrthoDB" id="121516at2759"/>
<keyword evidence="1" id="KW-0645">Protease</keyword>
<keyword evidence="2" id="KW-0808">Transferase</keyword>
<protein>
    <recommendedName>
        <fullName evidence="9">Reverse transcriptase RNase H-like domain-containing protein</fullName>
    </recommendedName>
</protein>
<dbReference type="GO" id="GO:0004519">
    <property type="term" value="F:endonuclease activity"/>
    <property type="evidence" value="ECO:0007669"/>
    <property type="project" value="UniProtKB-KW"/>
</dbReference>
<dbReference type="GO" id="GO:0003964">
    <property type="term" value="F:RNA-directed DNA polymerase activity"/>
    <property type="evidence" value="ECO:0007669"/>
    <property type="project" value="UniProtKB-KW"/>
</dbReference>
<evidence type="ECO:0000313" key="10">
    <source>
        <dbReference type="EMBL" id="POM81064.1"/>
    </source>
</evidence>
<evidence type="ECO:0000313" key="11">
    <source>
        <dbReference type="Proteomes" id="UP000237271"/>
    </source>
</evidence>
<accession>A0A2P4YTC9</accession>
<keyword evidence="4" id="KW-0540">Nuclease</keyword>
<keyword evidence="7" id="KW-0378">Hydrolase</keyword>
<evidence type="ECO:0000256" key="1">
    <source>
        <dbReference type="ARBA" id="ARBA00022670"/>
    </source>
</evidence>
<dbReference type="Pfam" id="PF17917">
    <property type="entry name" value="RT_RNaseH"/>
    <property type="match status" value="1"/>
</dbReference>
<feature type="domain" description="Reverse transcriptase RNase H-like" evidence="9">
    <location>
        <begin position="162"/>
        <end position="245"/>
    </location>
</feature>
<evidence type="ECO:0000256" key="2">
    <source>
        <dbReference type="ARBA" id="ARBA00022679"/>
    </source>
</evidence>
<dbReference type="EMBL" id="NCKW01000183">
    <property type="protein sequence ID" value="POM81064.1"/>
    <property type="molecule type" value="Genomic_DNA"/>
</dbReference>
<dbReference type="InterPro" id="IPR041373">
    <property type="entry name" value="RT_RNaseH"/>
</dbReference>
<keyword evidence="6" id="KW-0255">Endonuclease</keyword>
<keyword evidence="11" id="KW-1185">Reference proteome</keyword>
<dbReference type="SUPFAM" id="SSF56672">
    <property type="entry name" value="DNA/RNA polymerases"/>
    <property type="match status" value="1"/>
</dbReference>
<dbReference type="Proteomes" id="UP000237271">
    <property type="component" value="Unassembled WGS sequence"/>
</dbReference>
<organism evidence="10 11">
    <name type="scientific">Phytophthora palmivora</name>
    <dbReference type="NCBI Taxonomy" id="4796"/>
    <lineage>
        <taxon>Eukaryota</taxon>
        <taxon>Sar</taxon>
        <taxon>Stramenopiles</taxon>
        <taxon>Oomycota</taxon>
        <taxon>Peronosporomycetes</taxon>
        <taxon>Peronosporales</taxon>
        <taxon>Peronosporaceae</taxon>
        <taxon>Phytophthora</taxon>
    </lineage>
</organism>
<proteinExistence type="predicted"/>
<evidence type="ECO:0000256" key="7">
    <source>
        <dbReference type="ARBA" id="ARBA00022801"/>
    </source>
</evidence>
<evidence type="ECO:0000256" key="6">
    <source>
        <dbReference type="ARBA" id="ARBA00022759"/>
    </source>
</evidence>
<comment type="caution">
    <text evidence="10">The sequence shown here is derived from an EMBL/GenBank/DDBJ whole genome shotgun (WGS) entry which is preliminary data.</text>
</comment>